<evidence type="ECO:0000313" key="1">
    <source>
        <dbReference type="EMBL" id="JAS81667.1"/>
    </source>
</evidence>
<proteinExistence type="predicted"/>
<name>A0A1B6I408_9HEMI</name>
<dbReference type="EMBL" id="GECU01026039">
    <property type="protein sequence ID" value="JAS81667.1"/>
    <property type="molecule type" value="Transcribed_RNA"/>
</dbReference>
<organism evidence="1">
    <name type="scientific">Homalodisca liturata</name>
    <dbReference type="NCBI Taxonomy" id="320908"/>
    <lineage>
        <taxon>Eukaryota</taxon>
        <taxon>Metazoa</taxon>
        <taxon>Ecdysozoa</taxon>
        <taxon>Arthropoda</taxon>
        <taxon>Hexapoda</taxon>
        <taxon>Insecta</taxon>
        <taxon>Pterygota</taxon>
        <taxon>Neoptera</taxon>
        <taxon>Paraneoptera</taxon>
        <taxon>Hemiptera</taxon>
        <taxon>Auchenorrhyncha</taxon>
        <taxon>Membracoidea</taxon>
        <taxon>Cicadellidae</taxon>
        <taxon>Cicadellinae</taxon>
        <taxon>Proconiini</taxon>
        <taxon>Homalodisca</taxon>
    </lineage>
</organism>
<protein>
    <submittedName>
        <fullName evidence="1">Uncharacterized protein</fullName>
    </submittedName>
</protein>
<gene>
    <name evidence="1" type="ORF">g.46970</name>
</gene>
<feature type="non-terminal residue" evidence="1">
    <location>
        <position position="132"/>
    </location>
</feature>
<feature type="non-terminal residue" evidence="1">
    <location>
        <position position="1"/>
    </location>
</feature>
<accession>A0A1B6I408</accession>
<dbReference type="AlphaFoldDB" id="A0A1B6I408"/>
<sequence>YNLTGVEEENRNLSIILVKVRGQYDEFFQNLLSQNNSLHTIVHDLETSFRYEYYGLQKMVTDYVGKTSDLVTLLPRTQKKRGLFDAGGHVLKFLFGTVIDSDLEVMNSKIDEANIRNDEMYHDTKDQLTVLD</sequence>
<reference evidence="1" key="1">
    <citation type="submission" date="2015-11" db="EMBL/GenBank/DDBJ databases">
        <title>De novo transcriptome assembly of four potential Pierce s Disease insect vectors from Arizona vineyards.</title>
        <authorList>
            <person name="Tassone E.E."/>
        </authorList>
    </citation>
    <scope>NUCLEOTIDE SEQUENCE</scope>
</reference>